<evidence type="ECO:0000256" key="1">
    <source>
        <dbReference type="SAM" id="MobiDB-lite"/>
    </source>
</evidence>
<feature type="compositionally biased region" description="Basic and acidic residues" evidence="1">
    <location>
        <begin position="38"/>
        <end position="52"/>
    </location>
</feature>
<reference evidence="2" key="1">
    <citation type="submission" date="2017-04" db="EMBL/GenBank/DDBJ databases">
        <title>Population genomics of picophytoplankton unveils novel chromosome hypervariability.</title>
        <authorList>
            <consortium name="DOE Joint Genome Institute"/>
            <person name="Blanc-Mathieu R."/>
            <person name="Krasovec M."/>
            <person name="Hebrard M."/>
            <person name="Yau S."/>
            <person name="Desgranges E."/>
            <person name="Martin J."/>
            <person name="Schackwitz W."/>
            <person name="Kuo A."/>
            <person name="Salin G."/>
            <person name="Donnadieu C."/>
            <person name="Desdevises Y."/>
            <person name="Sanchez-Ferandin S."/>
            <person name="Moreau H."/>
            <person name="Rivals E."/>
            <person name="Grigoriev I.V."/>
            <person name="Grimsley N."/>
            <person name="Eyre-Walker A."/>
            <person name="Piganeau G."/>
        </authorList>
    </citation>
    <scope>NUCLEOTIDE SEQUENCE [LARGE SCALE GENOMIC DNA]</scope>
    <source>
        <strain evidence="2">RCC 1115</strain>
    </source>
</reference>
<name>A0A1Y5HWI6_OSTTA</name>
<protein>
    <submittedName>
        <fullName evidence="2">Uncharacterized protein</fullName>
    </submittedName>
</protein>
<evidence type="ECO:0000313" key="2">
    <source>
        <dbReference type="EMBL" id="OUS41641.1"/>
    </source>
</evidence>
<accession>A0A1Y5HWI6</accession>
<feature type="non-terminal residue" evidence="2">
    <location>
        <position position="1"/>
    </location>
</feature>
<dbReference type="AlphaFoldDB" id="A0A1Y5HWI6"/>
<organism evidence="2">
    <name type="scientific">Ostreococcus tauri</name>
    <name type="common">Marine green alga</name>
    <dbReference type="NCBI Taxonomy" id="70448"/>
    <lineage>
        <taxon>Eukaryota</taxon>
        <taxon>Viridiplantae</taxon>
        <taxon>Chlorophyta</taxon>
        <taxon>Mamiellophyceae</taxon>
        <taxon>Mamiellales</taxon>
        <taxon>Bathycoccaceae</taxon>
        <taxon>Ostreococcus</taxon>
    </lineage>
</organism>
<feature type="region of interest" description="Disordered" evidence="1">
    <location>
        <begin position="84"/>
        <end position="103"/>
    </location>
</feature>
<dbReference type="Proteomes" id="UP000195557">
    <property type="component" value="Unassembled WGS sequence"/>
</dbReference>
<feature type="region of interest" description="Disordered" evidence="1">
    <location>
        <begin position="16"/>
        <end position="61"/>
    </location>
</feature>
<sequence length="265" mass="29193">MKVNYPSAHILRAKRCRDSLARSPLASAATRDGAASGDDAKAREARDGDTRRRERTSRASMVYIRNQDPIAEDEANRARIDEAARRREGDGGSASMRAHGSEGDPWAEYAADVEREIFNNRSAAQKRRRAREAALGSPPMMNRATQETQAVAFEGWRAKKEQQRLQRFASPDVVHTFKAMLWSAVQRPFGDDADACCPGQATRASDGEESNGAQRHVRDAVEFVDEPAGDGDDIFCIVCSDDVVRASGPQRLFGRLVCPHCGFTP</sequence>
<gene>
    <name evidence="2" type="ORF">BE221DRAFT_164225</name>
</gene>
<dbReference type="EMBL" id="KZ155840">
    <property type="protein sequence ID" value="OUS41641.1"/>
    <property type="molecule type" value="Genomic_DNA"/>
</dbReference>
<proteinExistence type="predicted"/>